<dbReference type="CDD" id="cd19499">
    <property type="entry name" value="RecA-like_ClpB_Hsp104-like"/>
    <property type="match status" value="1"/>
</dbReference>
<keyword evidence="5" id="KW-0934">Plastid</keyword>
<dbReference type="EMBL" id="LC580440">
    <property type="protein sequence ID" value="BCL05883.1"/>
    <property type="molecule type" value="Genomic_DNA"/>
</dbReference>
<dbReference type="GO" id="GO:0005737">
    <property type="term" value="C:cytoplasm"/>
    <property type="evidence" value="ECO:0007669"/>
    <property type="project" value="TreeGrafter"/>
</dbReference>
<dbReference type="PANTHER" id="PTHR11638">
    <property type="entry name" value="ATP-DEPENDENT CLP PROTEASE"/>
    <property type="match status" value="1"/>
</dbReference>
<feature type="transmembrane region" description="Helical" evidence="3">
    <location>
        <begin position="12"/>
        <end position="30"/>
    </location>
</feature>
<accession>A0A7G1MQF1</accession>
<dbReference type="Pfam" id="PF07724">
    <property type="entry name" value="AAA_2"/>
    <property type="match status" value="1"/>
</dbReference>
<dbReference type="GO" id="GO:0016887">
    <property type="term" value="F:ATP hydrolysis activity"/>
    <property type="evidence" value="ECO:0007669"/>
    <property type="project" value="InterPro"/>
</dbReference>
<dbReference type="InterPro" id="IPR027417">
    <property type="entry name" value="P-loop_NTPase"/>
</dbReference>
<evidence type="ECO:0000313" key="5">
    <source>
        <dbReference type="EMBL" id="BCL05883.1"/>
    </source>
</evidence>
<keyword evidence="3" id="KW-1133">Transmembrane helix</keyword>
<gene>
    <name evidence="5" type="primary">clpC</name>
</gene>
<dbReference type="SUPFAM" id="SSF52540">
    <property type="entry name" value="P-loop containing nucleoside triphosphate hydrolases"/>
    <property type="match status" value="2"/>
</dbReference>
<dbReference type="InterPro" id="IPR001270">
    <property type="entry name" value="ClpA/B"/>
</dbReference>
<evidence type="ECO:0000256" key="1">
    <source>
        <dbReference type="ARBA" id="ARBA00022741"/>
    </source>
</evidence>
<dbReference type="PANTHER" id="PTHR11638:SF18">
    <property type="entry name" value="HEAT SHOCK PROTEIN 104"/>
    <property type="match status" value="1"/>
</dbReference>
<dbReference type="GO" id="GO:0006508">
    <property type="term" value="P:proteolysis"/>
    <property type="evidence" value="ECO:0007669"/>
    <property type="project" value="UniProtKB-KW"/>
</dbReference>
<evidence type="ECO:0000259" key="4">
    <source>
        <dbReference type="Pfam" id="PF07724"/>
    </source>
</evidence>
<dbReference type="GO" id="GO:0034605">
    <property type="term" value="P:cellular response to heat"/>
    <property type="evidence" value="ECO:0007669"/>
    <property type="project" value="TreeGrafter"/>
</dbReference>
<dbReference type="AlphaFoldDB" id="A0A7G1MQF1"/>
<dbReference type="PRINTS" id="PR00300">
    <property type="entry name" value="CLPPROTEASEA"/>
</dbReference>
<feature type="transmembrane region" description="Helical" evidence="3">
    <location>
        <begin position="242"/>
        <end position="264"/>
    </location>
</feature>
<organism evidence="5">
    <name type="scientific">Pteridomonas sp. YPF1301</name>
    <dbReference type="NCBI Taxonomy" id="2766739"/>
    <lineage>
        <taxon>Eukaryota</taxon>
        <taxon>Sar</taxon>
        <taxon>Stramenopiles</taxon>
        <taxon>Ochrophyta</taxon>
        <taxon>Dictyochophyceae</taxon>
        <taxon>Pedinellales</taxon>
        <taxon>Pteridomonas</taxon>
    </lineage>
</organism>
<dbReference type="GO" id="GO:0008233">
    <property type="term" value="F:peptidase activity"/>
    <property type="evidence" value="ECO:0007669"/>
    <property type="project" value="UniProtKB-KW"/>
</dbReference>
<feature type="transmembrane region" description="Helical" evidence="3">
    <location>
        <begin position="115"/>
        <end position="134"/>
    </location>
</feature>
<evidence type="ECO:0000256" key="2">
    <source>
        <dbReference type="ARBA" id="ARBA00022840"/>
    </source>
</evidence>
<keyword evidence="5" id="KW-0378">Hydrolase</keyword>
<reference evidence="5" key="1">
    <citation type="submission" date="2020-09" db="EMBL/GenBank/DDBJ databases">
        <title>Highly reduced plastid genomes of the non-photosynthetic dictyochophyceans Pteridomonas spp. (Ochrophyta, SAR).</title>
        <authorList>
            <person name="Kayama M."/>
            <person name="Kamikawa R."/>
        </authorList>
    </citation>
    <scope>NUCLEOTIDE SEQUENCE</scope>
    <source>
        <strain evidence="5">YPF1301</strain>
    </source>
</reference>
<protein>
    <submittedName>
        <fullName evidence="5">Clp protease ATP binding subunit</fullName>
    </submittedName>
</protein>
<dbReference type="GO" id="GO:0005524">
    <property type="term" value="F:ATP binding"/>
    <property type="evidence" value="ECO:0007669"/>
    <property type="project" value="UniProtKB-KW"/>
</dbReference>
<keyword evidence="1" id="KW-0547">Nucleotide-binding</keyword>
<feature type="transmembrane region" description="Helical" evidence="3">
    <location>
        <begin position="329"/>
        <end position="348"/>
    </location>
</feature>
<keyword evidence="2" id="KW-0067">ATP-binding</keyword>
<keyword evidence="5" id="KW-0645">Protease</keyword>
<proteinExistence type="predicted"/>
<geneLocation type="plastid" evidence="5"/>
<feature type="domain" description="ATPase AAA-type core" evidence="4">
    <location>
        <begin position="529"/>
        <end position="662"/>
    </location>
</feature>
<dbReference type="InterPro" id="IPR003959">
    <property type="entry name" value="ATPase_AAA_core"/>
</dbReference>
<evidence type="ECO:0000256" key="3">
    <source>
        <dbReference type="SAM" id="Phobius"/>
    </source>
</evidence>
<dbReference type="Gene3D" id="3.40.50.300">
    <property type="entry name" value="P-loop containing nucleotide triphosphate hydrolases"/>
    <property type="match status" value="2"/>
</dbReference>
<dbReference type="InterPro" id="IPR050130">
    <property type="entry name" value="ClpA_ClpB"/>
</dbReference>
<name>A0A7G1MQF1_9STRA</name>
<sequence length="811" mass="97434">MNFNNIYKKVKFFINMLITKFLFLFFYASNFHSLKIIVSEDLLIGFWIRKNFVCHILTYLHLTPQNIFNLTLNIINKIQYKKYNNSILFSYKVQKIVNIILFISNFYNNLKNNTILLLFYILTNLHKITLNFLISKMLNLTKIYKYLLCCLYLQKKTLKKNKYFYNIPNKWDDGLKNFFSYRTYELKLLVKILKNTKKKNIFLIGNSGIGKQTLIQALPQYFMNYKSIFYNKNNKKFFMLNFLYFIFLTRKKYLFMRFFSYFIFTLNKTLNKILCIKNFAIFSKYTLIYNRLMTILNFYLNKNRLQCIILITNKQYKVIKKVSLNKLKLFYFIKLFELTISQTFTLILKKRKYIEFFYKINILNNSIKFAIDLRTIYNKTLCLPANALKLLIETCSFFYFSYKFLPMTSFQIKLAMIIRKKEIAIQQNNFISAFLLERIYQTLYKKLIFFYNKKQYGIKKRIITKENIYNFLKIWTGLKLNKKQFLKSENLVKIEKNLKHRIIGQDYAIFTISNSIKQAFLGLNDKTKPLRTFLFCGSTGVGKTELAKALTFFLFGSEKELLQFNMSEYSQIMTILKLIGIPLGYIQSSPGLLITKLKRKPYAILLFTQIEKAHRIFFKFLFQCLNTGYFRDTYENLQNFTKNIMIFTSNVGSKEIKKLSNKNKIVDCKLFEKIYKRVLKCFFVFLKQKIVNSFDKIILFKFLTFNNIYFIMKKNIKNFINRFQQKKIIIAITRISIHFLASCSFYSNYGAYLVNYFIIKYLEQPLLNFFFKNKFHQNHILIYLNSNNKIIILGLPNYIVNNKVINNYSKF</sequence>
<keyword evidence="3" id="KW-0812">Transmembrane</keyword>
<keyword evidence="3" id="KW-0472">Membrane</keyword>